<proteinExistence type="predicted"/>
<sequence>MGLDDFEAGLLPLLRHFLAGLRRPGGQGWQHAFHTAAERWGETYGLAVAYALFKIIRALEDVRPERLNSHDALCLETRECLTADEQALLQMIHYMRRDQTPAARQAVADAALGRMDPQVIRAGLAFARRFPCSGAETAPRAGPVLRTVG</sequence>
<reference evidence="1 2" key="1">
    <citation type="submission" date="2021-06" db="EMBL/GenBank/DDBJ databases">
        <title>50 bacteria genomes isolated from Dapeng, Shenzhen, China.</title>
        <authorList>
            <person name="Zheng W."/>
            <person name="Yu S."/>
            <person name="Huang Y."/>
        </authorList>
    </citation>
    <scope>NUCLEOTIDE SEQUENCE [LARGE SCALE GENOMIC DNA]</scope>
    <source>
        <strain evidence="1 2">DP1N14-2</strain>
    </source>
</reference>
<evidence type="ECO:0000313" key="2">
    <source>
        <dbReference type="Proteomes" id="UP000766629"/>
    </source>
</evidence>
<protein>
    <submittedName>
        <fullName evidence="1">Uncharacterized protein</fullName>
    </submittedName>
</protein>
<dbReference type="EMBL" id="JAHVJA010000003">
    <property type="protein sequence ID" value="MBY6139637.1"/>
    <property type="molecule type" value="Genomic_DNA"/>
</dbReference>
<organism evidence="1 2">
    <name type="scientific">Leisingera daeponensis</name>
    <dbReference type="NCBI Taxonomy" id="405746"/>
    <lineage>
        <taxon>Bacteria</taxon>
        <taxon>Pseudomonadati</taxon>
        <taxon>Pseudomonadota</taxon>
        <taxon>Alphaproteobacteria</taxon>
        <taxon>Rhodobacterales</taxon>
        <taxon>Roseobacteraceae</taxon>
        <taxon>Leisingera</taxon>
    </lineage>
</organism>
<keyword evidence="2" id="KW-1185">Reference proteome</keyword>
<evidence type="ECO:0000313" key="1">
    <source>
        <dbReference type="EMBL" id="MBY6139637.1"/>
    </source>
</evidence>
<gene>
    <name evidence="1" type="ORF">KUV26_09360</name>
</gene>
<name>A0ABS7NEK5_9RHOB</name>
<accession>A0ABS7NEK5</accession>
<comment type="caution">
    <text evidence="1">The sequence shown here is derived from an EMBL/GenBank/DDBJ whole genome shotgun (WGS) entry which is preliminary data.</text>
</comment>
<dbReference type="Proteomes" id="UP000766629">
    <property type="component" value="Unassembled WGS sequence"/>
</dbReference>